<keyword evidence="2" id="KW-0812">Transmembrane</keyword>
<evidence type="ECO:0000256" key="2">
    <source>
        <dbReference type="SAM" id="Phobius"/>
    </source>
</evidence>
<evidence type="ECO:0000256" key="1">
    <source>
        <dbReference type="SAM" id="MobiDB-lite"/>
    </source>
</evidence>
<evidence type="ECO:0000313" key="4">
    <source>
        <dbReference type="Proteomes" id="UP000451471"/>
    </source>
</evidence>
<keyword evidence="2" id="KW-0472">Membrane</keyword>
<dbReference type="OrthoDB" id="351333at2157"/>
<protein>
    <submittedName>
        <fullName evidence="3">Uncharacterized protein</fullName>
    </submittedName>
</protein>
<reference evidence="3 4" key="1">
    <citation type="submission" date="2019-12" db="EMBL/GenBank/DDBJ databases">
        <title>Halocatena pleomorpha gen. nov. sp. nov., an extremely halophilic archaeon of family Halobacteriaceae isolated from saltpan soil.</title>
        <authorList>
            <person name="Pal Y."/>
            <person name="Verma A."/>
            <person name="Krishnamurthi S."/>
            <person name="Kumar P."/>
        </authorList>
    </citation>
    <scope>NUCLEOTIDE SEQUENCE [LARGE SCALE GENOMIC DNA]</scope>
    <source>
        <strain evidence="3 4">JCM 16495</strain>
    </source>
</reference>
<organism evidence="3 4">
    <name type="scientific">Halomarina oriensis</name>
    <dbReference type="NCBI Taxonomy" id="671145"/>
    <lineage>
        <taxon>Archaea</taxon>
        <taxon>Methanobacteriati</taxon>
        <taxon>Methanobacteriota</taxon>
        <taxon>Stenosarchaea group</taxon>
        <taxon>Halobacteria</taxon>
        <taxon>Halobacteriales</taxon>
        <taxon>Natronomonadaceae</taxon>
        <taxon>Halomarina</taxon>
    </lineage>
</organism>
<evidence type="ECO:0000313" key="3">
    <source>
        <dbReference type="EMBL" id="MWG36095.1"/>
    </source>
</evidence>
<keyword evidence="4" id="KW-1185">Reference proteome</keyword>
<dbReference type="Proteomes" id="UP000451471">
    <property type="component" value="Unassembled WGS sequence"/>
</dbReference>
<dbReference type="AlphaFoldDB" id="A0A6B0GVD9"/>
<keyword evidence="2" id="KW-1133">Transmembrane helix</keyword>
<gene>
    <name evidence="3" type="ORF">GQS65_16640</name>
</gene>
<feature type="transmembrane region" description="Helical" evidence="2">
    <location>
        <begin position="24"/>
        <end position="45"/>
    </location>
</feature>
<accession>A0A6B0GVD9</accession>
<feature type="region of interest" description="Disordered" evidence="1">
    <location>
        <begin position="116"/>
        <end position="146"/>
    </location>
</feature>
<dbReference type="EMBL" id="WSZK01000030">
    <property type="protein sequence ID" value="MWG36095.1"/>
    <property type="molecule type" value="Genomic_DNA"/>
</dbReference>
<name>A0A6B0GVD9_9EURY</name>
<feature type="compositionally biased region" description="Acidic residues" evidence="1">
    <location>
        <begin position="121"/>
        <end position="141"/>
    </location>
</feature>
<sequence length="486" mass="54943">MPIQDILMMDVLGFVALFPPIPNVFKWVGAVLAALAAVIAAYRFFLQRPNLQLEVEMSSRFQYRIDGRVNANPVFHLENIGRKFAEDVYIELSLDSWKFGEDHGGVSLVTNVSVISGGSESDSDGESSEPEGGEESGPVDEDGGHFGEISFEDSNLELKHDYLQYIGTSGEVNQIFISDAIYNDARFRLFSGPLYLDENESYQLNYEVSCRSYGPKEGTITFDTGYDSIEVIHDRPSPWWEFRQWFSELRPDFLALTEVYIDSGSIEFENPNFYQVLAVPRTWVRVSGHLDGYYQVHAKATLYLGEKLPENIVGTMYLSADGLEPGDVWTLKYCSGNFEHTMGTVEHQTFRKPPFRVSPRVEPVAHPPMQKFNVDWSAEYRDLKVELPRGVSVVDDEMEVHYRRADGPDGVRLTVHIENIGTQGQSIVPIAKFYDDEGNVVATDSSIEVIEPESSISVNLKPAFEYGEFIDEHVEIMDYKVMIRAP</sequence>
<proteinExistence type="predicted"/>
<comment type="caution">
    <text evidence="3">The sequence shown here is derived from an EMBL/GenBank/DDBJ whole genome shotgun (WGS) entry which is preliminary data.</text>
</comment>
<dbReference type="RefSeq" id="WP_158205752.1">
    <property type="nucleotide sequence ID" value="NZ_WSZK01000030.1"/>
</dbReference>